<name>C0C5M0_9FIRM</name>
<protein>
    <submittedName>
        <fullName evidence="1">Uncharacterized protein</fullName>
    </submittedName>
</protein>
<gene>
    <name evidence="1" type="ORF">CLOHYLEM_07407</name>
</gene>
<organism evidence="1 2">
    <name type="scientific">[Clostridium] hylemonae DSM 15053</name>
    <dbReference type="NCBI Taxonomy" id="553973"/>
    <lineage>
        <taxon>Bacteria</taxon>
        <taxon>Bacillati</taxon>
        <taxon>Bacillota</taxon>
        <taxon>Clostridia</taxon>
        <taxon>Lachnospirales</taxon>
        <taxon>Lachnospiraceae</taxon>
    </lineage>
</organism>
<proteinExistence type="predicted"/>
<sequence>MVIITLFQSVVYSYFKKAQKTSAASAAEVIYCLFLITPEHMA</sequence>
<dbReference type="AlphaFoldDB" id="C0C5M0"/>
<dbReference type="EMBL" id="ABYI02000041">
    <property type="protein sequence ID" value="EEG72404.1"/>
    <property type="molecule type" value="Genomic_DNA"/>
</dbReference>
<accession>C0C5M0</accession>
<comment type="caution">
    <text evidence="1">The sequence shown here is derived from an EMBL/GenBank/DDBJ whole genome shotgun (WGS) entry which is preliminary data.</text>
</comment>
<reference evidence="1" key="1">
    <citation type="submission" date="2009-02" db="EMBL/GenBank/DDBJ databases">
        <authorList>
            <person name="Fulton L."/>
            <person name="Clifton S."/>
            <person name="Fulton B."/>
            <person name="Xu J."/>
            <person name="Minx P."/>
            <person name="Pepin K.H."/>
            <person name="Johnson M."/>
            <person name="Bhonagiri V."/>
            <person name="Nash W.E."/>
            <person name="Mardis E.R."/>
            <person name="Wilson R.K."/>
        </authorList>
    </citation>
    <scope>NUCLEOTIDE SEQUENCE [LARGE SCALE GENOMIC DNA]</scope>
    <source>
        <strain evidence="1">DSM 15053</strain>
    </source>
</reference>
<dbReference type="HOGENOM" id="CLU_3249522_0_0_9"/>
<evidence type="ECO:0000313" key="2">
    <source>
        <dbReference type="Proteomes" id="UP000004893"/>
    </source>
</evidence>
<keyword evidence="2" id="KW-1185">Reference proteome</keyword>
<reference evidence="1" key="2">
    <citation type="submission" date="2013-06" db="EMBL/GenBank/DDBJ databases">
        <title>Draft genome sequence of Clostridium hylemonae (DSM 15053).</title>
        <authorList>
            <person name="Sudarsanam P."/>
            <person name="Ley R."/>
            <person name="Guruge J."/>
            <person name="Turnbaugh P.J."/>
            <person name="Mahowald M."/>
            <person name="Liep D."/>
            <person name="Gordon J."/>
        </authorList>
    </citation>
    <scope>NUCLEOTIDE SEQUENCE</scope>
    <source>
        <strain evidence="1">DSM 15053</strain>
    </source>
</reference>
<evidence type="ECO:0000313" key="1">
    <source>
        <dbReference type="EMBL" id="EEG72404.1"/>
    </source>
</evidence>
<dbReference type="Proteomes" id="UP000004893">
    <property type="component" value="Unassembled WGS sequence"/>
</dbReference>